<accession>A0A3D9H819</accession>
<dbReference type="AlphaFoldDB" id="A0A3D9H819"/>
<evidence type="ECO:0000313" key="3">
    <source>
        <dbReference type="Proteomes" id="UP000256629"/>
    </source>
</evidence>
<keyword evidence="3" id="KW-1185">Reference proteome</keyword>
<comment type="caution">
    <text evidence="2">The sequence shown here is derived from an EMBL/GenBank/DDBJ whole genome shotgun (WGS) entry which is preliminary data.</text>
</comment>
<proteinExistence type="predicted"/>
<dbReference type="RefSeq" id="WP_147297782.1">
    <property type="nucleotide sequence ID" value="NZ_QRDX01000008.1"/>
</dbReference>
<gene>
    <name evidence="2" type="ORF">DFQ02_10821</name>
</gene>
<dbReference type="EMBL" id="QRDX01000008">
    <property type="protein sequence ID" value="RED45643.1"/>
    <property type="molecule type" value="Genomic_DNA"/>
</dbReference>
<evidence type="ECO:0000313" key="2">
    <source>
        <dbReference type="EMBL" id="RED45643.1"/>
    </source>
</evidence>
<sequence>MMNKRYLNTALMVLLVIVWGAVIYKFFGKKKTVMTYQDSGFVSNNNMDFTFSKDTFQLELLNEDPFKASKPFSRPNPIKVAKVKSTSVSKPSSKKPITWPTISYHGFVKANGNATKLIVLKIDNTLYRIRENETINAIKLIKAYDDSLKIAFNKDQKTIKRQ</sequence>
<feature type="transmembrane region" description="Helical" evidence="1">
    <location>
        <begin position="6"/>
        <end position="27"/>
    </location>
</feature>
<keyword evidence="1" id="KW-0472">Membrane</keyword>
<organism evidence="2 3">
    <name type="scientific">Seonamhaeicola aphaedonensis</name>
    <dbReference type="NCBI Taxonomy" id="1461338"/>
    <lineage>
        <taxon>Bacteria</taxon>
        <taxon>Pseudomonadati</taxon>
        <taxon>Bacteroidota</taxon>
        <taxon>Flavobacteriia</taxon>
        <taxon>Flavobacteriales</taxon>
        <taxon>Flavobacteriaceae</taxon>
    </lineage>
</organism>
<protein>
    <submittedName>
        <fullName evidence="2">Uncharacterized protein</fullName>
    </submittedName>
</protein>
<dbReference type="OrthoDB" id="1364040at2"/>
<evidence type="ECO:0000256" key="1">
    <source>
        <dbReference type="SAM" id="Phobius"/>
    </source>
</evidence>
<reference evidence="2 3" key="1">
    <citation type="submission" date="2018-07" db="EMBL/GenBank/DDBJ databases">
        <title>Genomic Encyclopedia of Type Strains, Phase III (KMG-III): the genomes of soil and plant-associated and newly described type strains.</title>
        <authorList>
            <person name="Whitman W."/>
        </authorList>
    </citation>
    <scope>NUCLEOTIDE SEQUENCE [LARGE SCALE GENOMIC DNA]</scope>
    <source>
        <strain evidence="2 3">CECT 8487</strain>
    </source>
</reference>
<keyword evidence="1" id="KW-1133">Transmembrane helix</keyword>
<dbReference type="Proteomes" id="UP000256629">
    <property type="component" value="Unassembled WGS sequence"/>
</dbReference>
<keyword evidence="1" id="KW-0812">Transmembrane</keyword>
<name>A0A3D9H819_9FLAO</name>